<dbReference type="KEGG" id="gtt:GUITHDRAFT_132815"/>
<dbReference type="EnsemblProtists" id="EKX53754">
    <property type="protein sequence ID" value="EKX53754"/>
    <property type="gene ID" value="GUITHDRAFT_132815"/>
</dbReference>
<evidence type="ECO:0000313" key="4">
    <source>
        <dbReference type="Proteomes" id="UP000011087"/>
    </source>
</evidence>
<evidence type="ECO:0000313" key="2">
    <source>
        <dbReference type="EMBL" id="EKX53754.1"/>
    </source>
</evidence>
<dbReference type="AlphaFoldDB" id="L1JZM4"/>
<keyword evidence="4" id="KW-1185">Reference proteome</keyword>
<dbReference type="EMBL" id="JH992969">
    <property type="protein sequence ID" value="EKX53754.1"/>
    <property type="molecule type" value="Genomic_DNA"/>
</dbReference>
<dbReference type="GeneID" id="17310254"/>
<dbReference type="eggNOG" id="ENOG502SN3U">
    <property type="taxonomic scope" value="Eukaryota"/>
</dbReference>
<sequence>MREGVKPVPSQLLLLLLLLLLLPASESLKFISIGSDDWGRWSNHGPVWPDKSARQMFGEEGLWLSGGSPSRATVETSSDLDELFDLLSRLNSGHPSPKQVVITPFWVVAGPDYDSMRDSGCPGRASCSYRELWWHNSSGGASRSPYERGDLRAKYKQGFQKGLWHPEYHGRSHFDTSAWVGYLRAEDAITSWYFNNGLTYYHYGLRNSSSGLFHSTHSEYLSDDRSYQKDLEELTRWVEEGIEGFQEFWGYRPSVTAMPCHYGPPTMGSIFVRSGLRMVEGEASGRGLLPGIASMARTMFDPAFEEEERWEDCFKAAKREILKRLREEDYVALQWHSQNALSETYSPEEHAKLMQLFADMVGWLRSLKEVVVFVTASELQQLRDNKFSCEVWDGYVRVRNYKDQVSSLALAQLDCLKQGRYKQACFKLVSLRATASEDVGKDVHMDEVVDFLPHAEYVIELDRVCDPLPDQKTSKIKRLTITAKELGGCGSSRNLSICAGISFDWSVSALVERRSTWSVSVRMNGMQALHPNSYASFSLSAMNKFVSFTESASFELSLSEEEQVTSSLVLIAAIHRPDGALTGCGSIRNLKEDEECEASMAVEVMTSEAEEEEEEAEAVGEMDMACLAGGDSCNSLCGWEGVVPVPCARQEGLLGKDDELVAKRAKRFSMQKSIAPEECEVTVALLCLSGDIQAMKRLLLSLFDSNSYPVQEILILVRRNETSGYNEEILQEFKGVAIVRLSEEADELRAADVALHLSRSPYILFASNEPLLRAERTRSNHAFFPLATSWRSSHAGFSLKAFLLRRESYDRMLRPLGWLRSFLVANAVLRAGGASILSLTRGWASASGYCTV</sequence>
<dbReference type="HOGENOM" id="CLU_335078_0_0_1"/>
<feature type="signal peptide" evidence="1">
    <location>
        <begin position="1"/>
        <end position="27"/>
    </location>
</feature>
<protein>
    <recommendedName>
        <fullName evidence="5">Glycosyltransferase 2-like domain-containing protein</fullName>
    </recommendedName>
</protein>
<gene>
    <name evidence="2" type="ORF">GUITHDRAFT_132815</name>
</gene>
<reference evidence="2 4" key="1">
    <citation type="journal article" date="2012" name="Nature">
        <title>Algal genomes reveal evolutionary mosaicism and the fate of nucleomorphs.</title>
        <authorList>
            <consortium name="DOE Joint Genome Institute"/>
            <person name="Curtis B.A."/>
            <person name="Tanifuji G."/>
            <person name="Burki F."/>
            <person name="Gruber A."/>
            <person name="Irimia M."/>
            <person name="Maruyama S."/>
            <person name="Arias M.C."/>
            <person name="Ball S.G."/>
            <person name="Gile G.H."/>
            <person name="Hirakawa Y."/>
            <person name="Hopkins J.F."/>
            <person name="Kuo A."/>
            <person name="Rensing S.A."/>
            <person name="Schmutz J."/>
            <person name="Symeonidi A."/>
            <person name="Elias M."/>
            <person name="Eveleigh R.J."/>
            <person name="Herman E.K."/>
            <person name="Klute M.J."/>
            <person name="Nakayama T."/>
            <person name="Obornik M."/>
            <person name="Reyes-Prieto A."/>
            <person name="Armbrust E.V."/>
            <person name="Aves S.J."/>
            <person name="Beiko R.G."/>
            <person name="Coutinho P."/>
            <person name="Dacks J.B."/>
            <person name="Durnford D.G."/>
            <person name="Fast N.M."/>
            <person name="Green B.R."/>
            <person name="Grisdale C.J."/>
            <person name="Hempel F."/>
            <person name="Henrissat B."/>
            <person name="Hoppner M.P."/>
            <person name="Ishida K."/>
            <person name="Kim E."/>
            <person name="Koreny L."/>
            <person name="Kroth P.G."/>
            <person name="Liu Y."/>
            <person name="Malik S.B."/>
            <person name="Maier U.G."/>
            <person name="McRose D."/>
            <person name="Mock T."/>
            <person name="Neilson J.A."/>
            <person name="Onodera N.T."/>
            <person name="Poole A.M."/>
            <person name="Pritham E.J."/>
            <person name="Richards T.A."/>
            <person name="Rocap G."/>
            <person name="Roy S.W."/>
            <person name="Sarai C."/>
            <person name="Schaack S."/>
            <person name="Shirato S."/>
            <person name="Slamovits C.H."/>
            <person name="Spencer D.F."/>
            <person name="Suzuki S."/>
            <person name="Worden A.Z."/>
            <person name="Zauner S."/>
            <person name="Barry K."/>
            <person name="Bell C."/>
            <person name="Bharti A.K."/>
            <person name="Crow J.A."/>
            <person name="Grimwood J."/>
            <person name="Kramer R."/>
            <person name="Lindquist E."/>
            <person name="Lucas S."/>
            <person name="Salamov A."/>
            <person name="McFadden G.I."/>
            <person name="Lane C.E."/>
            <person name="Keeling P.J."/>
            <person name="Gray M.W."/>
            <person name="Grigoriev I.V."/>
            <person name="Archibald J.M."/>
        </authorList>
    </citation>
    <scope>NUCLEOTIDE SEQUENCE</scope>
    <source>
        <strain evidence="2 4">CCMP2712</strain>
    </source>
</reference>
<evidence type="ECO:0000313" key="3">
    <source>
        <dbReference type="EnsemblProtists" id="EKX53754"/>
    </source>
</evidence>
<proteinExistence type="predicted"/>
<feature type="chain" id="PRO_5008771947" description="Glycosyltransferase 2-like domain-containing protein" evidence="1">
    <location>
        <begin position="28"/>
        <end position="852"/>
    </location>
</feature>
<organism evidence="2">
    <name type="scientific">Guillardia theta (strain CCMP2712)</name>
    <name type="common">Cryptophyte</name>
    <dbReference type="NCBI Taxonomy" id="905079"/>
    <lineage>
        <taxon>Eukaryota</taxon>
        <taxon>Cryptophyceae</taxon>
        <taxon>Pyrenomonadales</taxon>
        <taxon>Geminigeraceae</taxon>
        <taxon>Guillardia</taxon>
    </lineage>
</organism>
<dbReference type="RefSeq" id="XP_005840734.1">
    <property type="nucleotide sequence ID" value="XM_005840677.1"/>
</dbReference>
<dbReference type="Proteomes" id="UP000011087">
    <property type="component" value="Unassembled WGS sequence"/>
</dbReference>
<dbReference type="OrthoDB" id="1273at2759"/>
<reference evidence="4" key="2">
    <citation type="submission" date="2012-11" db="EMBL/GenBank/DDBJ databases">
        <authorList>
            <person name="Kuo A."/>
            <person name="Curtis B.A."/>
            <person name="Tanifuji G."/>
            <person name="Burki F."/>
            <person name="Gruber A."/>
            <person name="Irimia M."/>
            <person name="Maruyama S."/>
            <person name="Arias M.C."/>
            <person name="Ball S.G."/>
            <person name="Gile G.H."/>
            <person name="Hirakawa Y."/>
            <person name="Hopkins J.F."/>
            <person name="Rensing S.A."/>
            <person name="Schmutz J."/>
            <person name="Symeonidi A."/>
            <person name="Elias M."/>
            <person name="Eveleigh R.J."/>
            <person name="Herman E.K."/>
            <person name="Klute M.J."/>
            <person name="Nakayama T."/>
            <person name="Obornik M."/>
            <person name="Reyes-Prieto A."/>
            <person name="Armbrust E.V."/>
            <person name="Aves S.J."/>
            <person name="Beiko R.G."/>
            <person name="Coutinho P."/>
            <person name="Dacks J.B."/>
            <person name="Durnford D.G."/>
            <person name="Fast N.M."/>
            <person name="Green B.R."/>
            <person name="Grisdale C."/>
            <person name="Hempe F."/>
            <person name="Henrissat B."/>
            <person name="Hoppner M.P."/>
            <person name="Ishida K.-I."/>
            <person name="Kim E."/>
            <person name="Koreny L."/>
            <person name="Kroth P.G."/>
            <person name="Liu Y."/>
            <person name="Malik S.-B."/>
            <person name="Maier U.G."/>
            <person name="McRose D."/>
            <person name="Mock T."/>
            <person name="Neilson J.A."/>
            <person name="Onodera N.T."/>
            <person name="Poole A.M."/>
            <person name="Pritham E.J."/>
            <person name="Richards T.A."/>
            <person name="Rocap G."/>
            <person name="Roy S.W."/>
            <person name="Sarai C."/>
            <person name="Schaack S."/>
            <person name="Shirato S."/>
            <person name="Slamovits C.H."/>
            <person name="Spencer D.F."/>
            <person name="Suzuki S."/>
            <person name="Worden A.Z."/>
            <person name="Zauner S."/>
            <person name="Barry K."/>
            <person name="Bell C."/>
            <person name="Bharti A.K."/>
            <person name="Crow J.A."/>
            <person name="Grimwood J."/>
            <person name="Kramer R."/>
            <person name="Lindquist E."/>
            <person name="Lucas S."/>
            <person name="Salamov A."/>
            <person name="McFadden G.I."/>
            <person name="Lane C.E."/>
            <person name="Keeling P.J."/>
            <person name="Gray M.W."/>
            <person name="Grigoriev I.V."/>
            <person name="Archibald J.M."/>
        </authorList>
    </citation>
    <scope>NUCLEOTIDE SEQUENCE</scope>
    <source>
        <strain evidence="4">CCMP2712</strain>
    </source>
</reference>
<dbReference type="PaxDb" id="55529-EKX53754"/>
<accession>L1JZM4</accession>
<keyword evidence="1" id="KW-0732">Signal</keyword>
<evidence type="ECO:0000256" key="1">
    <source>
        <dbReference type="SAM" id="SignalP"/>
    </source>
</evidence>
<reference evidence="3" key="3">
    <citation type="submission" date="2016-03" db="UniProtKB">
        <authorList>
            <consortium name="EnsemblProtists"/>
        </authorList>
    </citation>
    <scope>IDENTIFICATION</scope>
</reference>
<name>L1JZM4_GUITC</name>
<evidence type="ECO:0008006" key="5">
    <source>
        <dbReference type="Google" id="ProtNLM"/>
    </source>
</evidence>